<name>Q8KW91_9RHOB</name>
<dbReference type="InterPro" id="IPR029044">
    <property type="entry name" value="Nucleotide-diphossugar_trans"/>
</dbReference>
<dbReference type="AlphaFoldDB" id="Q8KW91"/>
<dbReference type="EMBL" id="AF416330">
    <property type="protein sequence ID" value="AAN05172.1"/>
    <property type="molecule type" value="Genomic_DNA"/>
</dbReference>
<dbReference type="CAZy" id="GT2">
    <property type="family name" value="Glycosyltransferase Family 2"/>
</dbReference>
<reference evidence="1" key="1">
    <citation type="journal article" date="2003" name="Plasmid">
        <title>Nucleotide sequence based characterizations of two cryptic plasmids from the marine bacterium Ruegeria isolate PR1b.</title>
        <authorList>
            <person name="Zhong Z."/>
            <person name="Caspi R."/>
            <person name="Helinski D."/>
            <person name="Knauf V."/>
            <person name="Sykes S."/>
            <person name="O'Byrne C."/>
            <person name="Shea T.P."/>
            <person name="Wilkinson J.E."/>
            <person name="DeLoughery C."/>
            <person name="Toukdarian A."/>
        </authorList>
    </citation>
    <scope>NUCLEOTIDE SEQUENCE</scope>
    <source>
        <strain evidence="1">PR1b</strain>
        <plasmid evidence="1">pSD20</plasmid>
    </source>
</reference>
<organism evidence="1">
    <name type="scientific">Ruegeria sp. PR1b</name>
    <dbReference type="NCBI Taxonomy" id="185588"/>
    <lineage>
        <taxon>Bacteria</taxon>
        <taxon>Pseudomonadati</taxon>
        <taxon>Pseudomonadota</taxon>
        <taxon>Alphaproteobacteria</taxon>
        <taxon>Rhodobacterales</taxon>
        <taxon>Roseobacteraceae</taxon>
        <taxon>Ruegeria</taxon>
    </lineage>
</organism>
<keyword evidence="1" id="KW-0614">Plasmid</keyword>
<evidence type="ECO:0000313" key="1">
    <source>
        <dbReference type="EMBL" id="AAN05172.1"/>
    </source>
</evidence>
<accession>Q8KW91</accession>
<sequence>MKAAITCRAGPLQRISNGAPMQQLPKIIMTLLVRNEADILEDNIRFHHAMGVDGFIVMDNLSTDDTPNILARLGADIPITYLCQERDDYNQWDWVTGMARKAAVELGADWVINNDADEFWLPADGTLKTVLAALSPDIGGLSVMRHNAVVSCPGNAPLEGQSHPRHSVMFEAQSRNVTGQPLPGKVLHRACATVTVEQGNHAVRDVAGRVEEAGTRLRILHYPYRSFARYTDKIRLGGAAYARNDSLDASIGATWRRHYDQLDSGELARFWCDLAQTPEEITIRFTAGHLIREDRVQQFFAPASPLQQARQDLLERSGQMVRDFARSQANLIDRVPRALRAERPMYYNLRFAVSSAESHLERLSDLTEGRDAPALCKRFAELRDVFSLFPRNGALRDFLATLLEQTCPQDVARLRSDCAGKRVILHTSCLPRLNASAETLASFAPLQGPYHHIILHGVEGTPSETQTPLGFAYDGRFLRVPAPDNYEGLHRKLFYAYLLLDLLTTPALVVKIDDNIEMQDAEAFAACLDAVEAAKAPVAGRQVGGERHEGQWHGWHIGKCADPMIETRGYQYPLPRVYAAGGHGYVLGPEGLRACGYMYLAMKAFFDMPAVGLEDACVGHALYAQNLELMDLSTPDNLLALPGLTTKEARARDQAWRAVMGAPGASE</sequence>
<protein>
    <submittedName>
        <fullName evidence="1">RB151</fullName>
    </submittedName>
</protein>
<dbReference type="Pfam" id="PF13704">
    <property type="entry name" value="Glyco_tranf_2_4"/>
    <property type="match status" value="1"/>
</dbReference>
<dbReference type="SUPFAM" id="SSF53448">
    <property type="entry name" value="Nucleotide-diphospho-sugar transferases"/>
    <property type="match status" value="1"/>
</dbReference>
<geneLocation type="plasmid" evidence="1">
    <name>pSD20</name>
</geneLocation>
<proteinExistence type="predicted"/>
<dbReference type="Gene3D" id="3.90.550.10">
    <property type="entry name" value="Spore Coat Polysaccharide Biosynthesis Protein SpsA, Chain A"/>
    <property type="match status" value="1"/>
</dbReference>